<keyword evidence="2" id="KW-1185">Reference proteome</keyword>
<proteinExistence type="predicted"/>
<protein>
    <submittedName>
        <fullName evidence="1">Uncharacterized protein</fullName>
    </submittedName>
</protein>
<name>A0A8X6TTN9_NEPPI</name>
<evidence type="ECO:0000313" key="2">
    <source>
        <dbReference type="Proteomes" id="UP000887013"/>
    </source>
</evidence>
<sequence length="217" mass="24188">MTRRVVRNAVKFNRGIPWDEGLVRSSAKDCRPAQCRLRSQPRNNPSLATVRGERKFVRQHEKELSRRAGVRTVVCGQGCMTRPNDALRSRLPDLFELSSTVCVSEEAEQEGIDSFVGEELPLIFVPVSGTEINGNFAASLSLAPFGEGPEIGSARKGVSDRAVRLDRRMRPGLYDATKRSSVLAMPFRASLPVYLEFRVWSGLHLRSERFSVPAMPS</sequence>
<dbReference type="Proteomes" id="UP000887013">
    <property type="component" value="Unassembled WGS sequence"/>
</dbReference>
<evidence type="ECO:0000313" key="1">
    <source>
        <dbReference type="EMBL" id="GFT48982.1"/>
    </source>
</evidence>
<organism evidence="1 2">
    <name type="scientific">Nephila pilipes</name>
    <name type="common">Giant wood spider</name>
    <name type="synonym">Nephila maculata</name>
    <dbReference type="NCBI Taxonomy" id="299642"/>
    <lineage>
        <taxon>Eukaryota</taxon>
        <taxon>Metazoa</taxon>
        <taxon>Ecdysozoa</taxon>
        <taxon>Arthropoda</taxon>
        <taxon>Chelicerata</taxon>
        <taxon>Arachnida</taxon>
        <taxon>Araneae</taxon>
        <taxon>Araneomorphae</taxon>
        <taxon>Entelegynae</taxon>
        <taxon>Araneoidea</taxon>
        <taxon>Nephilidae</taxon>
        <taxon>Nephila</taxon>
    </lineage>
</organism>
<dbReference type="EMBL" id="BMAW01111653">
    <property type="protein sequence ID" value="GFT48982.1"/>
    <property type="molecule type" value="Genomic_DNA"/>
</dbReference>
<comment type="caution">
    <text evidence="1">The sequence shown here is derived from an EMBL/GenBank/DDBJ whole genome shotgun (WGS) entry which is preliminary data.</text>
</comment>
<accession>A0A8X6TTN9</accession>
<reference evidence="1" key="1">
    <citation type="submission" date="2020-08" db="EMBL/GenBank/DDBJ databases">
        <title>Multicomponent nature underlies the extraordinary mechanical properties of spider dragline silk.</title>
        <authorList>
            <person name="Kono N."/>
            <person name="Nakamura H."/>
            <person name="Mori M."/>
            <person name="Yoshida Y."/>
            <person name="Ohtoshi R."/>
            <person name="Malay A.D."/>
            <person name="Moran D.A.P."/>
            <person name="Tomita M."/>
            <person name="Numata K."/>
            <person name="Arakawa K."/>
        </authorList>
    </citation>
    <scope>NUCLEOTIDE SEQUENCE</scope>
</reference>
<gene>
    <name evidence="1" type="ORF">NPIL_211181</name>
</gene>
<dbReference type="AlphaFoldDB" id="A0A8X6TTN9"/>